<protein>
    <recommendedName>
        <fullName evidence="2">Rhodanese domain-containing protein</fullName>
    </recommendedName>
</protein>
<feature type="signal peptide" evidence="1">
    <location>
        <begin position="1"/>
        <end position="26"/>
    </location>
</feature>
<reference evidence="4" key="1">
    <citation type="journal article" date="2013" name="Genome Announc.">
        <title>Genome Sequence of Halanaerobium saccharolyticum subsp. saccharolyticum Strain DSM 6643T, a Halophilic Hydrogen-Producing Bacterium.</title>
        <authorList>
            <person name="Kivisto A."/>
            <person name="Larjo A."/>
            <person name="Ciranna A."/>
            <person name="Santala V."/>
            <person name="Roos C."/>
            <person name="Karp M."/>
        </authorList>
    </citation>
    <scope>NUCLEOTIDE SEQUENCE [LARGE SCALE GENOMIC DNA]</scope>
    <source>
        <strain evidence="4">DSM 6643</strain>
    </source>
</reference>
<dbReference type="Pfam" id="PF00581">
    <property type="entry name" value="Rhodanese"/>
    <property type="match status" value="2"/>
</dbReference>
<gene>
    <name evidence="3" type="ORF">HSACCH_00392</name>
</gene>
<dbReference type="InterPro" id="IPR050229">
    <property type="entry name" value="GlpE_sulfurtransferase"/>
</dbReference>
<dbReference type="EMBL" id="CAUI01000005">
    <property type="protein sequence ID" value="CCU78084.1"/>
    <property type="molecule type" value="Genomic_DNA"/>
</dbReference>
<comment type="caution">
    <text evidence="3">The sequence shown here is derived from an EMBL/GenBank/DDBJ whole genome shotgun (WGS) entry which is preliminary data.</text>
</comment>
<accession>M5DXJ3</accession>
<keyword evidence="1" id="KW-0732">Signal</keyword>
<keyword evidence="4" id="KW-1185">Reference proteome</keyword>
<proteinExistence type="predicted"/>
<dbReference type="eggNOG" id="COG2897">
    <property type="taxonomic scope" value="Bacteria"/>
</dbReference>
<evidence type="ECO:0000313" key="3">
    <source>
        <dbReference type="EMBL" id="CCU78084.1"/>
    </source>
</evidence>
<evidence type="ECO:0000256" key="1">
    <source>
        <dbReference type="SAM" id="SignalP"/>
    </source>
</evidence>
<dbReference type="Gene3D" id="3.40.250.10">
    <property type="entry name" value="Rhodanese-like domain"/>
    <property type="match status" value="2"/>
</dbReference>
<dbReference type="OrthoDB" id="9800872at2"/>
<evidence type="ECO:0000313" key="4">
    <source>
        <dbReference type="Proteomes" id="UP000012063"/>
    </source>
</evidence>
<dbReference type="InParanoid" id="M5DXJ3"/>
<dbReference type="AlphaFoldDB" id="M5DXJ3"/>
<dbReference type="SUPFAM" id="SSF52821">
    <property type="entry name" value="Rhodanese/Cell cycle control phosphatase"/>
    <property type="match status" value="2"/>
</dbReference>
<evidence type="ECO:0000259" key="2">
    <source>
        <dbReference type="PROSITE" id="PS50206"/>
    </source>
</evidence>
<dbReference type="PANTHER" id="PTHR43031:SF16">
    <property type="entry name" value="OXIDOREDUCTASE"/>
    <property type="match status" value="1"/>
</dbReference>
<name>M5DXJ3_9FIRM</name>
<dbReference type="RefSeq" id="WP_005487438.1">
    <property type="nucleotide sequence ID" value="NZ_CAUI01000005.1"/>
</dbReference>
<dbReference type="InterPro" id="IPR036873">
    <property type="entry name" value="Rhodanese-like_dom_sf"/>
</dbReference>
<dbReference type="STRING" id="1293054.HSACCH_00392"/>
<feature type="domain" description="Rhodanese" evidence="2">
    <location>
        <begin position="205"/>
        <end position="300"/>
    </location>
</feature>
<dbReference type="PANTHER" id="PTHR43031">
    <property type="entry name" value="FAD-DEPENDENT OXIDOREDUCTASE"/>
    <property type="match status" value="1"/>
</dbReference>
<dbReference type="Proteomes" id="UP000012063">
    <property type="component" value="Unassembled WGS sequence"/>
</dbReference>
<sequence length="300" mass="32924">MRKRRILLSMALVVMALLVVSTSAFAVSDAVEDAVNDYFANLPEDNAMIGEEAFVEKLKAGEDLFVLDIRQPDVYNEGHVKGAINLPWGPDAIADNLDKLPADKTIYVYCYTGQTANQTVGLLNFAGFETKSVRFGWNLGISKVEGYENVVETSSNQLGEVTDYEINPEIKTAVVDYFKGLADVSDSMYKNYKISEDMLKMALDSDADMMVVSIRQASAYAEGHIEGAVNIPWGAGMEQYFGQLPQDKKLVIYCYTGQTAGQTVAGLRMLGYDAVSLNGGMGTPMNEPYGWSNKGYEVVQ</sequence>
<dbReference type="CDD" id="cd00158">
    <property type="entry name" value="RHOD"/>
    <property type="match status" value="2"/>
</dbReference>
<feature type="domain" description="Rhodanese" evidence="2">
    <location>
        <begin position="60"/>
        <end position="149"/>
    </location>
</feature>
<dbReference type="SMART" id="SM00450">
    <property type="entry name" value="RHOD"/>
    <property type="match status" value="2"/>
</dbReference>
<organism evidence="3 4">
    <name type="scientific">Halanaerobium saccharolyticum subsp. saccharolyticum DSM 6643</name>
    <dbReference type="NCBI Taxonomy" id="1293054"/>
    <lineage>
        <taxon>Bacteria</taxon>
        <taxon>Bacillati</taxon>
        <taxon>Bacillota</taxon>
        <taxon>Clostridia</taxon>
        <taxon>Halanaerobiales</taxon>
        <taxon>Halanaerobiaceae</taxon>
        <taxon>Halanaerobium</taxon>
    </lineage>
</organism>
<dbReference type="PROSITE" id="PS50206">
    <property type="entry name" value="RHODANESE_3"/>
    <property type="match status" value="2"/>
</dbReference>
<feature type="chain" id="PRO_5004065690" description="Rhodanese domain-containing protein" evidence="1">
    <location>
        <begin position="27"/>
        <end position="300"/>
    </location>
</feature>
<dbReference type="InterPro" id="IPR001763">
    <property type="entry name" value="Rhodanese-like_dom"/>
</dbReference>